<dbReference type="EMBL" id="CP102173">
    <property type="protein sequence ID" value="UUP13826.1"/>
    <property type="molecule type" value="Genomic_DNA"/>
</dbReference>
<evidence type="ECO:0000259" key="1">
    <source>
        <dbReference type="Pfam" id="PF13472"/>
    </source>
</evidence>
<name>A0ABY5MDC6_9ACTN</name>
<dbReference type="RefSeq" id="WP_232402738.1">
    <property type="nucleotide sequence ID" value="NZ_CP102173.1"/>
</dbReference>
<dbReference type="Proteomes" id="UP001316184">
    <property type="component" value="Chromosome"/>
</dbReference>
<keyword evidence="3" id="KW-1185">Reference proteome</keyword>
<dbReference type="Gene3D" id="3.40.50.1110">
    <property type="entry name" value="SGNH hydrolase"/>
    <property type="match status" value="1"/>
</dbReference>
<feature type="domain" description="SGNH hydrolase-type esterase" evidence="1">
    <location>
        <begin position="10"/>
        <end position="163"/>
    </location>
</feature>
<keyword evidence="2" id="KW-0378">Hydrolase</keyword>
<dbReference type="Pfam" id="PF13472">
    <property type="entry name" value="Lipase_GDSL_2"/>
    <property type="match status" value="1"/>
</dbReference>
<reference evidence="2 3" key="1">
    <citation type="submission" date="2022-08" db="EMBL/GenBank/DDBJ databases">
        <title>novel species in genus Aeromicrobium.</title>
        <authorList>
            <person name="Ye L."/>
        </authorList>
    </citation>
    <scope>NUCLEOTIDE SEQUENCE [LARGE SCALE GENOMIC DNA]</scope>
    <source>
        <strain evidence="3">zg-Y1379</strain>
    </source>
</reference>
<dbReference type="GO" id="GO:0016787">
    <property type="term" value="F:hydrolase activity"/>
    <property type="evidence" value="ECO:0007669"/>
    <property type="project" value="UniProtKB-KW"/>
</dbReference>
<evidence type="ECO:0000313" key="2">
    <source>
        <dbReference type="EMBL" id="UUP13826.1"/>
    </source>
</evidence>
<dbReference type="CDD" id="cd00229">
    <property type="entry name" value="SGNH_hydrolase"/>
    <property type="match status" value="1"/>
</dbReference>
<protein>
    <submittedName>
        <fullName evidence="2">SGNH/GDSL hydrolase family protein</fullName>
    </submittedName>
</protein>
<dbReference type="InterPro" id="IPR036514">
    <property type="entry name" value="SGNH_hydro_sf"/>
</dbReference>
<dbReference type="SUPFAM" id="SSF52266">
    <property type="entry name" value="SGNH hydrolase"/>
    <property type="match status" value="1"/>
</dbReference>
<dbReference type="InterPro" id="IPR013830">
    <property type="entry name" value="SGNH_hydro"/>
</dbReference>
<sequence length="185" mass="20036">MSRIPTAIIFGDSWVSMGRKPGYSKIAPVLLGWRGRSMGLGGTGFVAEGPNGRKPYASRIPELLAAGADVLVLQGSGNDAPFEADEVEAAADQFLRQVSGHFQQVYMIGVPWAGKGRQTLHLTNAAYERAAEANGALFVPAENWLDRSHMKKDDPWHPSHRGHLRMARKVAAGIRRAKHQAAATV</sequence>
<evidence type="ECO:0000313" key="3">
    <source>
        <dbReference type="Proteomes" id="UP001316184"/>
    </source>
</evidence>
<proteinExistence type="predicted"/>
<gene>
    <name evidence="2" type="ORF">NQV15_00505</name>
</gene>
<organism evidence="2 3">
    <name type="scientific">Aeromicrobium wangtongii</name>
    <dbReference type="NCBI Taxonomy" id="2969247"/>
    <lineage>
        <taxon>Bacteria</taxon>
        <taxon>Bacillati</taxon>
        <taxon>Actinomycetota</taxon>
        <taxon>Actinomycetes</taxon>
        <taxon>Propionibacteriales</taxon>
        <taxon>Nocardioidaceae</taxon>
        <taxon>Aeromicrobium</taxon>
    </lineage>
</organism>
<accession>A0ABY5MDC6</accession>